<accession>A0A8X6M9J0</accession>
<organism evidence="1 2">
    <name type="scientific">Trichonephila inaurata madagascariensis</name>
    <dbReference type="NCBI Taxonomy" id="2747483"/>
    <lineage>
        <taxon>Eukaryota</taxon>
        <taxon>Metazoa</taxon>
        <taxon>Ecdysozoa</taxon>
        <taxon>Arthropoda</taxon>
        <taxon>Chelicerata</taxon>
        <taxon>Arachnida</taxon>
        <taxon>Araneae</taxon>
        <taxon>Araneomorphae</taxon>
        <taxon>Entelegynae</taxon>
        <taxon>Araneoidea</taxon>
        <taxon>Nephilidae</taxon>
        <taxon>Trichonephila</taxon>
        <taxon>Trichonephila inaurata</taxon>
    </lineage>
</organism>
<reference evidence="1" key="1">
    <citation type="submission" date="2020-08" db="EMBL/GenBank/DDBJ databases">
        <title>Multicomponent nature underlies the extraordinary mechanical properties of spider dragline silk.</title>
        <authorList>
            <person name="Kono N."/>
            <person name="Nakamura H."/>
            <person name="Mori M."/>
            <person name="Yoshida Y."/>
            <person name="Ohtoshi R."/>
            <person name="Malay A.D."/>
            <person name="Moran D.A.P."/>
            <person name="Tomita M."/>
            <person name="Numata K."/>
            <person name="Arakawa K."/>
        </authorList>
    </citation>
    <scope>NUCLEOTIDE SEQUENCE</scope>
</reference>
<dbReference type="EMBL" id="BMAV01024938">
    <property type="protein sequence ID" value="GFS37227.1"/>
    <property type="molecule type" value="Genomic_DNA"/>
</dbReference>
<keyword evidence="2" id="KW-1185">Reference proteome</keyword>
<proteinExistence type="predicted"/>
<sequence length="95" mass="11081">MLKLNEIQVTSLRGCMKRVPMGPVFTRSNCLTPLEVKIRLIEHGQGSAINFDYSRLELMACCIELRGWFTQCLLLWIYQFKIVAWVTQWCWHCGG</sequence>
<comment type="caution">
    <text evidence="1">The sequence shown here is derived from an EMBL/GenBank/DDBJ whole genome shotgun (WGS) entry which is preliminary data.</text>
</comment>
<dbReference type="AlphaFoldDB" id="A0A8X6M9J0"/>
<gene>
    <name evidence="1" type="ORF">TNIN_172081</name>
</gene>
<evidence type="ECO:0000313" key="1">
    <source>
        <dbReference type="EMBL" id="GFS37227.1"/>
    </source>
</evidence>
<evidence type="ECO:0000313" key="2">
    <source>
        <dbReference type="Proteomes" id="UP000886998"/>
    </source>
</evidence>
<name>A0A8X6M9J0_9ARAC</name>
<protein>
    <submittedName>
        <fullName evidence="1">Uncharacterized protein</fullName>
    </submittedName>
</protein>
<dbReference type="Proteomes" id="UP000886998">
    <property type="component" value="Unassembled WGS sequence"/>
</dbReference>